<dbReference type="AlphaFoldDB" id="R0FTT1"/>
<organism evidence="1 2">
    <name type="scientific">Capsella rubella</name>
    <dbReference type="NCBI Taxonomy" id="81985"/>
    <lineage>
        <taxon>Eukaryota</taxon>
        <taxon>Viridiplantae</taxon>
        <taxon>Streptophyta</taxon>
        <taxon>Embryophyta</taxon>
        <taxon>Tracheophyta</taxon>
        <taxon>Spermatophyta</taxon>
        <taxon>Magnoliopsida</taxon>
        <taxon>eudicotyledons</taxon>
        <taxon>Gunneridae</taxon>
        <taxon>Pentapetalae</taxon>
        <taxon>rosids</taxon>
        <taxon>malvids</taxon>
        <taxon>Brassicales</taxon>
        <taxon>Brassicaceae</taxon>
        <taxon>Camelineae</taxon>
        <taxon>Capsella</taxon>
    </lineage>
</organism>
<accession>R0FTT1</accession>
<evidence type="ECO:0000313" key="1">
    <source>
        <dbReference type="EMBL" id="EOA26297.1"/>
    </source>
</evidence>
<keyword evidence="2" id="KW-1185">Reference proteome</keyword>
<protein>
    <submittedName>
        <fullName evidence="1">Uncharacterized protein</fullName>
    </submittedName>
</protein>
<proteinExistence type="predicted"/>
<dbReference type="EMBL" id="KB870808">
    <property type="protein sequence ID" value="EOA26297.1"/>
    <property type="molecule type" value="Genomic_DNA"/>
</dbReference>
<reference evidence="2" key="1">
    <citation type="journal article" date="2013" name="Nat. Genet.">
        <title>The Capsella rubella genome and the genomic consequences of rapid mating system evolution.</title>
        <authorList>
            <person name="Slotte T."/>
            <person name="Hazzouri K.M."/>
            <person name="Agren J.A."/>
            <person name="Koenig D."/>
            <person name="Maumus F."/>
            <person name="Guo Y.L."/>
            <person name="Steige K."/>
            <person name="Platts A.E."/>
            <person name="Escobar J.S."/>
            <person name="Newman L.K."/>
            <person name="Wang W."/>
            <person name="Mandakova T."/>
            <person name="Vello E."/>
            <person name="Smith L.M."/>
            <person name="Henz S.R."/>
            <person name="Steffen J."/>
            <person name="Takuno S."/>
            <person name="Brandvain Y."/>
            <person name="Coop G."/>
            <person name="Andolfatto P."/>
            <person name="Hu T.T."/>
            <person name="Blanchette M."/>
            <person name="Clark R.M."/>
            <person name="Quesneville H."/>
            <person name="Nordborg M."/>
            <person name="Gaut B.S."/>
            <person name="Lysak M.A."/>
            <person name="Jenkins J."/>
            <person name="Grimwood J."/>
            <person name="Chapman J."/>
            <person name="Prochnik S."/>
            <person name="Shu S."/>
            <person name="Rokhsar D."/>
            <person name="Schmutz J."/>
            <person name="Weigel D."/>
            <person name="Wright S.I."/>
        </authorList>
    </citation>
    <scope>NUCLEOTIDE SEQUENCE [LARGE SCALE GENOMIC DNA]</scope>
    <source>
        <strain evidence="2">cv. Monte Gargano</strain>
    </source>
</reference>
<evidence type="ECO:0000313" key="2">
    <source>
        <dbReference type="Proteomes" id="UP000029121"/>
    </source>
</evidence>
<gene>
    <name evidence="1" type="ORF">CARUB_v10024450mg</name>
</gene>
<dbReference type="Proteomes" id="UP000029121">
    <property type="component" value="Unassembled WGS sequence"/>
</dbReference>
<sequence length="76" mass="8346">MLREMTRGSVQRALLMKTLDFFLPNFSMSHSCLCETKICPITNPQKTPGPYAIATAIQLITGSSGSTDSCDVRFES</sequence>
<name>R0FTT1_9BRAS</name>